<evidence type="ECO:0000259" key="4">
    <source>
        <dbReference type="PROSITE" id="PS01124"/>
    </source>
</evidence>
<evidence type="ECO:0000256" key="3">
    <source>
        <dbReference type="ARBA" id="ARBA00023163"/>
    </source>
</evidence>
<comment type="caution">
    <text evidence="5">The sequence shown here is derived from an EMBL/GenBank/DDBJ whole genome shotgun (WGS) entry which is preliminary data.</text>
</comment>
<dbReference type="Proteomes" id="UP000602395">
    <property type="component" value="Unassembled WGS sequence"/>
</dbReference>
<dbReference type="InterPro" id="IPR018060">
    <property type="entry name" value="HTH_AraC"/>
</dbReference>
<dbReference type="EMBL" id="JACWMS010000002">
    <property type="protein sequence ID" value="MBD1319696.1"/>
    <property type="molecule type" value="Genomic_DNA"/>
</dbReference>
<name>A0ABR7WAW9_9ACTN</name>
<dbReference type="InterPro" id="IPR018062">
    <property type="entry name" value="HTH_AraC-typ_CS"/>
</dbReference>
<dbReference type="SMART" id="SM00342">
    <property type="entry name" value="HTH_ARAC"/>
    <property type="match status" value="1"/>
</dbReference>
<dbReference type="InterPro" id="IPR050204">
    <property type="entry name" value="AraC_XylS_family_regulators"/>
</dbReference>
<reference evidence="5 6" key="1">
    <citation type="submission" date="2020-09" db="EMBL/GenBank/DDBJ databases">
        <title>Novel species in genus Gordonia.</title>
        <authorList>
            <person name="Zhang G."/>
        </authorList>
    </citation>
    <scope>NUCLEOTIDE SEQUENCE [LARGE SCALE GENOMIC DNA]</scope>
    <source>
        <strain evidence="5 6">ON-33</strain>
    </source>
</reference>
<evidence type="ECO:0000313" key="5">
    <source>
        <dbReference type="EMBL" id="MBD1319696.1"/>
    </source>
</evidence>
<proteinExistence type="predicted"/>
<keyword evidence="2" id="KW-0238">DNA-binding</keyword>
<dbReference type="InterPro" id="IPR032783">
    <property type="entry name" value="AraC_lig"/>
</dbReference>
<dbReference type="Pfam" id="PF12833">
    <property type="entry name" value="HTH_18"/>
    <property type="match status" value="1"/>
</dbReference>
<sequence length="325" mass="35142">MDALGSLLNGPRAQSPMLLRMAMSAPWSVRIEDTAPLTVVAVTRGTSTLSYDDGTEHLLAAGDVALIRGTHPYTIADDPAHQWVARIDANGDCFDPTGTHSVAEDMCFGVRSWGNCADAASADAVMLIGTYASGEVSQRLLDALDRFTVVPMHDHPLVSLMEIEIVRDSPAQEAVLNRLLDLVLITGLRQAMESGRVRAAQWYRAHTDPVVGHALRLLHNNIGQQWTVASLASATGVSRAVLARRFTDLVGEPPMTYLTQWRLSLAADLLADRTRSLSSIARQVGYGSPFAFSAAFKRRRGVSPAAHRARITDGDDATHVGLMVH</sequence>
<protein>
    <submittedName>
        <fullName evidence="5">AraC family transcriptional regulator</fullName>
    </submittedName>
</protein>
<dbReference type="PROSITE" id="PS00041">
    <property type="entry name" value="HTH_ARAC_FAMILY_1"/>
    <property type="match status" value="1"/>
</dbReference>
<organism evidence="5 6">
    <name type="scientific">Gordonia hankookensis</name>
    <dbReference type="NCBI Taxonomy" id="589403"/>
    <lineage>
        <taxon>Bacteria</taxon>
        <taxon>Bacillati</taxon>
        <taxon>Actinomycetota</taxon>
        <taxon>Actinomycetes</taxon>
        <taxon>Mycobacteriales</taxon>
        <taxon>Gordoniaceae</taxon>
        <taxon>Gordonia</taxon>
    </lineage>
</organism>
<dbReference type="SUPFAM" id="SSF46689">
    <property type="entry name" value="Homeodomain-like"/>
    <property type="match status" value="2"/>
</dbReference>
<accession>A0ABR7WAW9</accession>
<keyword evidence="1" id="KW-0805">Transcription regulation</keyword>
<keyword evidence="6" id="KW-1185">Reference proteome</keyword>
<evidence type="ECO:0000256" key="2">
    <source>
        <dbReference type="ARBA" id="ARBA00023125"/>
    </source>
</evidence>
<dbReference type="PANTHER" id="PTHR46796">
    <property type="entry name" value="HTH-TYPE TRANSCRIPTIONAL ACTIVATOR RHAS-RELATED"/>
    <property type="match status" value="1"/>
</dbReference>
<dbReference type="RefSeq" id="WP_190266571.1">
    <property type="nucleotide sequence ID" value="NZ_BAABAD010000005.1"/>
</dbReference>
<feature type="domain" description="HTH araC/xylS-type" evidence="4">
    <location>
        <begin position="212"/>
        <end position="310"/>
    </location>
</feature>
<dbReference type="Pfam" id="PF12852">
    <property type="entry name" value="Cupin_6"/>
    <property type="match status" value="1"/>
</dbReference>
<evidence type="ECO:0000313" key="6">
    <source>
        <dbReference type="Proteomes" id="UP000602395"/>
    </source>
</evidence>
<dbReference type="PANTHER" id="PTHR46796:SF13">
    <property type="entry name" value="HTH-TYPE TRANSCRIPTIONAL ACTIVATOR RHAS"/>
    <property type="match status" value="1"/>
</dbReference>
<evidence type="ECO:0000256" key="1">
    <source>
        <dbReference type="ARBA" id="ARBA00023015"/>
    </source>
</evidence>
<gene>
    <name evidence="5" type="ORF">IDF66_08845</name>
</gene>
<dbReference type="InterPro" id="IPR009057">
    <property type="entry name" value="Homeodomain-like_sf"/>
</dbReference>
<keyword evidence="3" id="KW-0804">Transcription</keyword>
<dbReference type="PROSITE" id="PS01124">
    <property type="entry name" value="HTH_ARAC_FAMILY_2"/>
    <property type="match status" value="1"/>
</dbReference>
<dbReference type="Gene3D" id="1.10.10.60">
    <property type="entry name" value="Homeodomain-like"/>
    <property type="match status" value="2"/>
</dbReference>